<evidence type="ECO:0000313" key="8">
    <source>
        <dbReference type="EMBL" id="RRJ54719.1"/>
    </source>
</evidence>
<dbReference type="NCBIfam" id="NF040570">
    <property type="entry name" value="guided_TnpB"/>
    <property type="match status" value="1"/>
</dbReference>
<dbReference type="PANTHER" id="PTHR30405">
    <property type="entry name" value="TRANSPOSASE"/>
    <property type="match status" value="1"/>
</dbReference>
<evidence type="ECO:0000256" key="2">
    <source>
        <dbReference type="ARBA" id="ARBA00011044"/>
    </source>
</evidence>
<organism evidence="8 9">
    <name type="scientific">Paenibacillus oralis</name>
    <dbReference type="NCBI Taxonomy" id="2490856"/>
    <lineage>
        <taxon>Bacteria</taxon>
        <taxon>Bacillati</taxon>
        <taxon>Bacillota</taxon>
        <taxon>Bacilli</taxon>
        <taxon>Bacillales</taxon>
        <taxon>Paenibacillaceae</taxon>
        <taxon>Paenibacillus</taxon>
    </lineage>
</organism>
<keyword evidence="5" id="KW-0233">DNA recombination</keyword>
<feature type="domain" description="Probable transposase IS891/IS1136/IS1341" evidence="6">
    <location>
        <begin position="160"/>
        <end position="256"/>
    </location>
</feature>
<dbReference type="EMBL" id="RRCN01000002">
    <property type="protein sequence ID" value="RRJ54719.1"/>
    <property type="molecule type" value="Genomic_DNA"/>
</dbReference>
<dbReference type="Pfam" id="PF01385">
    <property type="entry name" value="OrfB_IS605"/>
    <property type="match status" value="1"/>
</dbReference>
<feature type="domain" description="Cas12f1-like TNB" evidence="7">
    <location>
        <begin position="275"/>
        <end position="337"/>
    </location>
</feature>
<sequence length="350" mass="39786">MQITIQLKLQLTKEQTQWLKETSKEYIRLVNQVVADWVGGSQVKHSSRTVSAALPSAVKNQALQNAKSVYRKIIKTNIPTILRKPVCIWNNQNWKLKDGVISFPLWIEGKSKRVAVPVKITEYQEKKLIGKTGTLRITEKSRKWIAQIAVSGLETGLSGTGVMGIDLGLKVPAVAVTDTGKTKFFGNGRQNKYMKRKNRSKRRKLGKLKKLSAIRKLNNKEQRWMKDQDHKVSRQIINMAIQEKVGVIRLEKLSGIRQTARTSRKNEKNLHSWSFYRLSQFLEYKAALAGIRIEYVDPKYTSQKCPKCGSLNKVKDRDYQCGCGYHTHRDRLGALNIMHAPVADGNSLSA</sequence>
<comment type="similarity">
    <text evidence="1">In the C-terminal section; belongs to the transposase 35 family.</text>
</comment>
<evidence type="ECO:0000256" key="1">
    <source>
        <dbReference type="ARBA" id="ARBA00008761"/>
    </source>
</evidence>
<dbReference type="OrthoDB" id="4278026at2"/>
<dbReference type="Pfam" id="PF07282">
    <property type="entry name" value="Cas12f1-like_TNB"/>
    <property type="match status" value="1"/>
</dbReference>
<dbReference type="InterPro" id="IPR051399">
    <property type="entry name" value="RNA-guided_DNA_endo/Transpos"/>
</dbReference>
<evidence type="ECO:0000256" key="5">
    <source>
        <dbReference type="ARBA" id="ARBA00023172"/>
    </source>
</evidence>
<comment type="caution">
    <text evidence="8">The sequence shown here is derived from an EMBL/GenBank/DDBJ whole genome shotgun (WGS) entry which is preliminary data.</text>
</comment>
<name>A0A3P3TB17_9BACL</name>
<gene>
    <name evidence="8" type="ORF">EHV15_34545</name>
</gene>
<keyword evidence="9" id="KW-1185">Reference proteome</keyword>
<dbReference type="NCBIfam" id="TIGR01766">
    <property type="entry name" value="IS200/IS605 family accessory protein TnpB-like domain"/>
    <property type="match status" value="1"/>
</dbReference>
<evidence type="ECO:0000259" key="7">
    <source>
        <dbReference type="Pfam" id="PF07282"/>
    </source>
</evidence>
<proteinExistence type="inferred from homology"/>
<dbReference type="AlphaFoldDB" id="A0A3P3TB17"/>
<dbReference type="PANTHER" id="PTHR30405:SF11">
    <property type="entry name" value="RNA-GUIDED DNA ENDONUCLEASE RV2885C-RELATED"/>
    <property type="match status" value="1"/>
</dbReference>
<accession>A0A3P3TB17</accession>
<comment type="similarity">
    <text evidence="2">In the N-terminal section; belongs to the transposase 2 family.</text>
</comment>
<dbReference type="InterPro" id="IPR001959">
    <property type="entry name" value="Transposase"/>
</dbReference>
<dbReference type="GO" id="GO:0003677">
    <property type="term" value="F:DNA binding"/>
    <property type="evidence" value="ECO:0007669"/>
    <property type="project" value="UniProtKB-KW"/>
</dbReference>
<dbReference type="Proteomes" id="UP000267017">
    <property type="component" value="Unassembled WGS sequence"/>
</dbReference>
<evidence type="ECO:0000256" key="4">
    <source>
        <dbReference type="ARBA" id="ARBA00023125"/>
    </source>
</evidence>
<protein>
    <submittedName>
        <fullName evidence="8">Transposase</fullName>
    </submittedName>
</protein>
<dbReference type="RefSeq" id="WP_128635805.1">
    <property type="nucleotide sequence ID" value="NZ_RRCN01000002.1"/>
</dbReference>
<reference evidence="8 9" key="1">
    <citation type="submission" date="2018-11" db="EMBL/GenBank/DDBJ databases">
        <title>Genome sequencing of Paenibacillus sp. KCOM 3021 (= ChDC PVNT-B20).</title>
        <authorList>
            <person name="Kook J.-K."/>
            <person name="Park S.-N."/>
            <person name="Lim Y.K."/>
        </authorList>
    </citation>
    <scope>NUCLEOTIDE SEQUENCE [LARGE SCALE GENOMIC DNA]</scope>
    <source>
        <strain evidence="8 9">KCOM 3021</strain>
    </source>
</reference>
<keyword evidence="4" id="KW-0238">DNA-binding</keyword>
<dbReference type="GO" id="GO:0006310">
    <property type="term" value="P:DNA recombination"/>
    <property type="evidence" value="ECO:0007669"/>
    <property type="project" value="UniProtKB-KW"/>
</dbReference>
<evidence type="ECO:0000313" key="9">
    <source>
        <dbReference type="Proteomes" id="UP000267017"/>
    </source>
</evidence>
<evidence type="ECO:0000256" key="3">
    <source>
        <dbReference type="ARBA" id="ARBA00022578"/>
    </source>
</evidence>
<dbReference type="GO" id="GO:0032196">
    <property type="term" value="P:transposition"/>
    <property type="evidence" value="ECO:0007669"/>
    <property type="project" value="UniProtKB-KW"/>
</dbReference>
<dbReference type="InterPro" id="IPR010095">
    <property type="entry name" value="Cas12f1-like_TNB"/>
</dbReference>
<evidence type="ECO:0000259" key="6">
    <source>
        <dbReference type="Pfam" id="PF01385"/>
    </source>
</evidence>
<keyword evidence="3" id="KW-0815">Transposition</keyword>